<evidence type="ECO:0000313" key="7">
    <source>
        <dbReference type="Proteomes" id="UP000545386"/>
    </source>
</evidence>
<evidence type="ECO:0000313" key="6">
    <source>
        <dbReference type="EMBL" id="MBC2769535.1"/>
    </source>
</evidence>
<evidence type="ECO:0000256" key="2">
    <source>
        <dbReference type="ARBA" id="ARBA00014024"/>
    </source>
</evidence>
<sequence length="193" mass="21596">MSKTKTPTRVLTVVVCALYATVTQVTAAAPLKTTESVTKPVGTTSKIEKPARNGAPNGATNGNDTTNGKLNGSLDAERESRKRLEDPLTGIVINRTITVLGKDFYNYFVTAWRHLDGDNKYTITIFERPSARWGSEIWIEFRRTRMFHTFLSPARQAAREASEQAADLVYQNIMENEVRRALFKSPDLGEEEL</sequence>
<reference evidence="6 7" key="1">
    <citation type="submission" date="2020-08" db="EMBL/GenBank/DDBJ databases">
        <title>Paraeoetvoesia sp. YC-7-48 draft genome sequence.</title>
        <authorList>
            <person name="Yao L."/>
        </authorList>
    </citation>
    <scope>NUCLEOTIDE SEQUENCE [LARGE SCALE GENOMIC DNA]</scope>
    <source>
        <strain evidence="7">YC-7-48</strain>
    </source>
</reference>
<feature type="region of interest" description="Disordered" evidence="4">
    <location>
        <begin position="37"/>
        <end position="81"/>
    </location>
</feature>
<organism evidence="6 7">
    <name type="scientific">Pusillimonas minor</name>
    <dbReference type="NCBI Taxonomy" id="2697024"/>
    <lineage>
        <taxon>Bacteria</taxon>
        <taxon>Pseudomonadati</taxon>
        <taxon>Pseudomonadota</taxon>
        <taxon>Betaproteobacteria</taxon>
        <taxon>Burkholderiales</taxon>
        <taxon>Alcaligenaceae</taxon>
        <taxon>Pusillimonas</taxon>
    </lineage>
</organism>
<dbReference type="Pfam" id="PF10627">
    <property type="entry name" value="CsgE"/>
    <property type="match status" value="1"/>
</dbReference>
<proteinExistence type="predicted"/>
<gene>
    <name evidence="6" type="ORF">GTU67_06360</name>
</gene>
<evidence type="ECO:0000256" key="4">
    <source>
        <dbReference type="SAM" id="MobiDB-lite"/>
    </source>
</evidence>
<dbReference type="AlphaFoldDB" id="A0A842HRR0"/>
<feature type="compositionally biased region" description="Low complexity" evidence="4">
    <location>
        <begin position="52"/>
        <end position="68"/>
    </location>
</feature>
<comment type="function">
    <text evidence="1">May be involved in the biogenesis of curli organelles.</text>
</comment>
<keyword evidence="3 5" id="KW-0732">Signal</keyword>
<accession>A0A842HRR0</accession>
<keyword evidence="7" id="KW-1185">Reference proteome</keyword>
<dbReference type="Proteomes" id="UP000545386">
    <property type="component" value="Unassembled WGS sequence"/>
</dbReference>
<feature type="chain" id="PRO_5032662059" description="Curli production assembly/transport component CsgE" evidence="5">
    <location>
        <begin position="28"/>
        <end position="193"/>
    </location>
</feature>
<protein>
    <recommendedName>
        <fullName evidence="2">Curli production assembly/transport component CsgE</fullName>
    </recommendedName>
</protein>
<name>A0A842HRR0_9BURK</name>
<comment type="caution">
    <text evidence="6">The sequence shown here is derived from an EMBL/GenBank/DDBJ whole genome shotgun (WGS) entry which is preliminary data.</text>
</comment>
<evidence type="ECO:0000256" key="1">
    <source>
        <dbReference type="ARBA" id="ARBA00003989"/>
    </source>
</evidence>
<dbReference type="EMBL" id="JACJUU010000003">
    <property type="protein sequence ID" value="MBC2769535.1"/>
    <property type="molecule type" value="Genomic_DNA"/>
</dbReference>
<dbReference type="RefSeq" id="WP_185779251.1">
    <property type="nucleotide sequence ID" value="NZ_JACJUU010000003.1"/>
</dbReference>
<feature type="signal peptide" evidence="5">
    <location>
        <begin position="1"/>
        <end position="27"/>
    </location>
</feature>
<dbReference type="InterPro" id="IPR018900">
    <property type="entry name" value="Curli_CsgE"/>
</dbReference>
<evidence type="ECO:0000256" key="3">
    <source>
        <dbReference type="ARBA" id="ARBA00022729"/>
    </source>
</evidence>
<evidence type="ECO:0000256" key="5">
    <source>
        <dbReference type="SAM" id="SignalP"/>
    </source>
</evidence>